<comment type="caution">
    <text evidence="1">The sequence shown here is derived from an EMBL/GenBank/DDBJ whole genome shotgun (WGS) entry which is preliminary data.</text>
</comment>
<dbReference type="OrthoDB" id="886161at2"/>
<dbReference type="AlphaFoldDB" id="A0A2S3X8J3"/>
<sequence>MKAPGEEILGKLWDTLADKGMGSLLRPSQIRREERARTEGKVHNLLSLAQAEKYAEEIKAGLATYQQDGKLKYLGSLDTDETERDSNGRIEPSLSFDFTPIKLKADADILRKEINETKAIIFAEEILTNTSTDEPVNSKPIDDEWLFLWRENAGKTSNEDIQRLWGSVLAGEIKSPGSYSFRTLEFLKGITREEANIIQSVAPYVWENGFIWRNLNVLEQHGVSYESLLDLQALGILMGVDSENVSMYFESVFSDKYLFTIKCHNRMLAFQHADPKQRLTMPAIRLTSIGKQVIKLEHTVAKDDFMAEYALLYKEQNFTALLGDFEVVYENDMPTHFKGINMVSIY</sequence>
<dbReference type="RefSeq" id="WP_060495306.1">
    <property type="nucleotide sequence ID" value="NZ_MINH01000016.1"/>
</dbReference>
<dbReference type="EMBL" id="MINH01000016">
    <property type="protein sequence ID" value="POG11787.1"/>
    <property type="molecule type" value="Genomic_DNA"/>
</dbReference>
<organism evidence="1 2">
    <name type="scientific">Pseudomonas putida</name>
    <name type="common">Arthrobacter siderocapsulatus</name>
    <dbReference type="NCBI Taxonomy" id="303"/>
    <lineage>
        <taxon>Bacteria</taxon>
        <taxon>Pseudomonadati</taxon>
        <taxon>Pseudomonadota</taxon>
        <taxon>Gammaproteobacteria</taxon>
        <taxon>Pseudomonadales</taxon>
        <taxon>Pseudomonadaceae</taxon>
        <taxon>Pseudomonas</taxon>
    </lineage>
</organism>
<gene>
    <name evidence="1" type="ORF">BGP84_00475</name>
</gene>
<evidence type="ECO:0000313" key="2">
    <source>
        <dbReference type="Proteomes" id="UP000237230"/>
    </source>
</evidence>
<protein>
    <recommendedName>
        <fullName evidence="3">DUF2806 domain-containing protein</fullName>
    </recommendedName>
</protein>
<dbReference type="Pfam" id="PF10987">
    <property type="entry name" value="DUF2806"/>
    <property type="match status" value="1"/>
</dbReference>
<reference evidence="1 2" key="1">
    <citation type="submission" date="2016-08" db="EMBL/GenBank/DDBJ databases">
        <authorList>
            <person name="Seilhamer J.J."/>
        </authorList>
    </citation>
    <scope>NUCLEOTIDE SEQUENCE [LARGE SCALE GENOMIC DNA]</scope>
    <source>
        <strain evidence="1 2">KH-21-114</strain>
    </source>
</reference>
<reference evidence="1 2" key="2">
    <citation type="submission" date="2018-03" db="EMBL/GenBank/DDBJ databases">
        <title>Draft genome of Pseudomonas putida strain KH-21-114.</title>
        <authorList>
            <person name="Yoshizawa S."/>
            <person name="Khan N.H."/>
            <person name="Nishimura M."/>
            <person name="Chiura H.X."/>
            <person name="Ogura Y."/>
            <person name="Hayashi T."/>
            <person name="Kogure K."/>
        </authorList>
    </citation>
    <scope>NUCLEOTIDE SEQUENCE [LARGE SCALE GENOMIC DNA]</scope>
    <source>
        <strain evidence="1 2">KH-21-114</strain>
    </source>
</reference>
<name>A0A2S3X8J3_PSEPU</name>
<dbReference type="InterPro" id="IPR021254">
    <property type="entry name" value="DUF2806"/>
</dbReference>
<evidence type="ECO:0000313" key="1">
    <source>
        <dbReference type="EMBL" id="POG11787.1"/>
    </source>
</evidence>
<accession>A0A2S3X8J3</accession>
<proteinExistence type="predicted"/>
<dbReference type="Proteomes" id="UP000237230">
    <property type="component" value="Unassembled WGS sequence"/>
</dbReference>
<evidence type="ECO:0008006" key="3">
    <source>
        <dbReference type="Google" id="ProtNLM"/>
    </source>
</evidence>